<sequence length="133" mass="14580">MSEETIDLSKSGDTNTDSVIELSAGEKAQIQMTYWVLGGVFVLFILVFCAYIFTGDGRSEFVEQVNALCMGNSIQTDDISQKVKEFCTKNQPIKDVANTAAAQVFDFCKNFLPPIVTLVLGAHYVHKSNNGNS</sequence>
<keyword evidence="3" id="KW-1185">Reference proteome</keyword>
<keyword evidence="1" id="KW-0812">Transmembrane</keyword>
<evidence type="ECO:0000313" key="2">
    <source>
        <dbReference type="EMBL" id="GAA0859392.1"/>
    </source>
</evidence>
<keyword evidence="1" id="KW-0472">Membrane</keyword>
<dbReference type="RefSeq" id="WP_343861924.1">
    <property type="nucleotide sequence ID" value="NZ_BAAAFD010000011.1"/>
</dbReference>
<comment type="caution">
    <text evidence="2">The sequence shown here is derived from an EMBL/GenBank/DDBJ whole genome shotgun (WGS) entry which is preliminary data.</text>
</comment>
<organism evidence="2 3">
    <name type="scientific">Aliiglaciecola litoralis</name>
    <dbReference type="NCBI Taxonomy" id="582857"/>
    <lineage>
        <taxon>Bacteria</taxon>
        <taxon>Pseudomonadati</taxon>
        <taxon>Pseudomonadota</taxon>
        <taxon>Gammaproteobacteria</taxon>
        <taxon>Alteromonadales</taxon>
        <taxon>Alteromonadaceae</taxon>
        <taxon>Aliiglaciecola</taxon>
    </lineage>
</organism>
<evidence type="ECO:0000256" key="1">
    <source>
        <dbReference type="SAM" id="Phobius"/>
    </source>
</evidence>
<protein>
    <submittedName>
        <fullName evidence="2">Uncharacterized protein</fullName>
    </submittedName>
</protein>
<evidence type="ECO:0000313" key="3">
    <source>
        <dbReference type="Proteomes" id="UP001500359"/>
    </source>
</evidence>
<keyword evidence="1" id="KW-1133">Transmembrane helix</keyword>
<proteinExistence type="predicted"/>
<gene>
    <name evidence="2" type="ORF">GCM10009114_32700</name>
</gene>
<reference evidence="2 3" key="1">
    <citation type="journal article" date="2019" name="Int. J. Syst. Evol. Microbiol.">
        <title>The Global Catalogue of Microorganisms (GCM) 10K type strain sequencing project: providing services to taxonomists for standard genome sequencing and annotation.</title>
        <authorList>
            <consortium name="The Broad Institute Genomics Platform"/>
            <consortium name="The Broad Institute Genome Sequencing Center for Infectious Disease"/>
            <person name="Wu L."/>
            <person name="Ma J."/>
        </authorList>
    </citation>
    <scope>NUCLEOTIDE SEQUENCE [LARGE SCALE GENOMIC DNA]</scope>
    <source>
        <strain evidence="2 3">JCM 15896</strain>
    </source>
</reference>
<name>A0ABN1LS83_9ALTE</name>
<feature type="transmembrane region" description="Helical" evidence="1">
    <location>
        <begin position="32"/>
        <end position="53"/>
    </location>
</feature>
<dbReference type="EMBL" id="BAAAFD010000011">
    <property type="protein sequence ID" value="GAA0859392.1"/>
    <property type="molecule type" value="Genomic_DNA"/>
</dbReference>
<accession>A0ABN1LS83</accession>
<dbReference type="Proteomes" id="UP001500359">
    <property type="component" value="Unassembled WGS sequence"/>
</dbReference>